<comment type="caution">
    <text evidence="1">The sequence shown here is derived from an EMBL/GenBank/DDBJ whole genome shotgun (WGS) entry which is preliminary data.</text>
</comment>
<evidence type="ECO:0000313" key="2">
    <source>
        <dbReference type="Proteomes" id="UP000499080"/>
    </source>
</evidence>
<keyword evidence="2" id="KW-1185">Reference proteome</keyword>
<proteinExistence type="predicted"/>
<protein>
    <submittedName>
        <fullName evidence="1">Uncharacterized protein</fullName>
    </submittedName>
</protein>
<evidence type="ECO:0000313" key="1">
    <source>
        <dbReference type="EMBL" id="GBN22511.1"/>
    </source>
</evidence>
<sequence length="106" mass="12111">MNVRSENDSDIVNAFADLFKSVFDPNTDYDKNDEFKSNCIGDLVNSDSVEFPLLDADDNLDPEDFDNEEYVICCEQTKRNWDSNILCDRDAKFGKNGRLEIAVDVD</sequence>
<dbReference type="EMBL" id="BGPR01006872">
    <property type="protein sequence ID" value="GBN22511.1"/>
    <property type="molecule type" value="Genomic_DNA"/>
</dbReference>
<dbReference type="Proteomes" id="UP000499080">
    <property type="component" value="Unassembled WGS sequence"/>
</dbReference>
<accession>A0A4Y2M673</accession>
<name>A0A4Y2M673_ARAVE</name>
<gene>
    <name evidence="1" type="ORF">AVEN_239309_1</name>
</gene>
<dbReference type="OrthoDB" id="7701049at2759"/>
<organism evidence="1 2">
    <name type="scientific">Araneus ventricosus</name>
    <name type="common">Orbweaver spider</name>
    <name type="synonym">Epeira ventricosa</name>
    <dbReference type="NCBI Taxonomy" id="182803"/>
    <lineage>
        <taxon>Eukaryota</taxon>
        <taxon>Metazoa</taxon>
        <taxon>Ecdysozoa</taxon>
        <taxon>Arthropoda</taxon>
        <taxon>Chelicerata</taxon>
        <taxon>Arachnida</taxon>
        <taxon>Araneae</taxon>
        <taxon>Araneomorphae</taxon>
        <taxon>Entelegynae</taxon>
        <taxon>Araneoidea</taxon>
        <taxon>Araneidae</taxon>
        <taxon>Araneus</taxon>
    </lineage>
</organism>
<dbReference type="AlphaFoldDB" id="A0A4Y2M673"/>
<reference evidence="1 2" key="1">
    <citation type="journal article" date="2019" name="Sci. Rep.">
        <title>Orb-weaving spider Araneus ventricosus genome elucidates the spidroin gene catalogue.</title>
        <authorList>
            <person name="Kono N."/>
            <person name="Nakamura H."/>
            <person name="Ohtoshi R."/>
            <person name="Moran D.A.P."/>
            <person name="Shinohara A."/>
            <person name="Yoshida Y."/>
            <person name="Fujiwara M."/>
            <person name="Mori M."/>
            <person name="Tomita M."/>
            <person name="Arakawa K."/>
        </authorList>
    </citation>
    <scope>NUCLEOTIDE SEQUENCE [LARGE SCALE GENOMIC DNA]</scope>
</reference>